<evidence type="ECO:0000256" key="3">
    <source>
        <dbReference type="ARBA" id="ARBA00023163"/>
    </source>
</evidence>
<organism evidence="6 7">
    <name type="scientific">Nocardioides aurantiacus</name>
    <dbReference type="NCBI Taxonomy" id="86796"/>
    <lineage>
        <taxon>Bacteria</taxon>
        <taxon>Bacillati</taxon>
        <taxon>Actinomycetota</taxon>
        <taxon>Actinomycetes</taxon>
        <taxon>Propionibacteriales</taxon>
        <taxon>Nocardioidaceae</taxon>
        <taxon>Nocardioides</taxon>
    </lineage>
</organism>
<evidence type="ECO:0000256" key="2">
    <source>
        <dbReference type="ARBA" id="ARBA00023125"/>
    </source>
</evidence>
<dbReference type="InterPro" id="IPR001647">
    <property type="entry name" value="HTH_TetR"/>
</dbReference>
<protein>
    <submittedName>
        <fullName evidence="6">TetR family transcriptional regulator</fullName>
    </submittedName>
</protein>
<feature type="domain" description="HTH tetR-type" evidence="5">
    <location>
        <begin position="9"/>
        <end position="68"/>
    </location>
</feature>
<name>A0A3N2CU00_9ACTN</name>
<proteinExistence type="predicted"/>
<evidence type="ECO:0000256" key="4">
    <source>
        <dbReference type="PROSITE-ProRule" id="PRU00335"/>
    </source>
</evidence>
<keyword evidence="2 4" id="KW-0238">DNA-binding</keyword>
<accession>A0A3N2CU00</accession>
<dbReference type="InterPro" id="IPR050109">
    <property type="entry name" value="HTH-type_TetR-like_transc_reg"/>
</dbReference>
<feature type="DNA-binding region" description="H-T-H motif" evidence="4">
    <location>
        <begin position="31"/>
        <end position="50"/>
    </location>
</feature>
<keyword evidence="7" id="KW-1185">Reference proteome</keyword>
<dbReference type="PANTHER" id="PTHR30055:SF234">
    <property type="entry name" value="HTH-TYPE TRANSCRIPTIONAL REGULATOR BETI"/>
    <property type="match status" value="1"/>
</dbReference>
<dbReference type="PANTHER" id="PTHR30055">
    <property type="entry name" value="HTH-TYPE TRANSCRIPTIONAL REGULATOR RUTR"/>
    <property type="match status" value="1"/>
</dbReference>
<reference evidence="6 7" key="1">
    <citation type="submission" date="2018-11" db="EMBL/GenBank/DDBJ databases">
        <title>Sequencing the genomes of 1000 actinobacteria strains.</title>
        <authorList>
            <person name="Klenk H.-P."/>
        </authorList>
    </citation>
    <scope>NUCLEOTIDE SEQUENCE [LARGE SCALE GENOMIC DNA]</scope>
    <source>
        <strain evidence="6 7">DSM 12652</strain>
    </source>
</reference>
<comment type="caution">
    <text evidence="6">The sequence shown here is derived from an EMBL/GenBank/DDBJ whole genome shotgun (WGS) entry which is preliminary data.</text>
</comment>
<dbReference type="EMBL" id="RKHO01000001">
    <property type="protein sequence ID" value="ROR91007.1"/>
    <property type="molecule type" value="Genomic_DNA"/>
</dbReference>
<dbReference type="GO" id="GO:0000976">
    <property type="term" value="F:transcription cis-regulatory region binding"/>
    <property type="evidence" value="ECO:0007669"/>
    <property type="project" value="TreeGrafter"/>
</dbReference>
<dbReference type="Gene3D" id="1.10.357.10">
    <property type="entry name" value="Tetracycline Repressor, domain 2"/>
    <property type="match status" value="1"/>
</dbReference>
<dbReference type="Proteomes" id="UP000281738">
    <property type="component" value="Unassembled WGS sequence"/>
</dbReference>
<dbReference type="AlphaFoldDB" id="A0A3N2CU00"/>
<evidence type="ECO:0000313" key="7">
    <source>
        <dbReference type="Proteomes" id="UP000281738"/>
    </source>
</evidence>
<dbReference type="GO" id="GO:0003700">
    <property type="term" value="F:DNA-binding transcription factor activity"/>
    <property type="evidence" value="ECO:0007669"/>
    <property type="project" value="TreeGrafter"/>
</dbReference>
<dbReference type="SUPFAM" id="SSF48498">
    <property type="entry name" value="Tetracyclin repressor-like, C-terminal domain"/>
    <property type="match status" value="1"/>
</dbReference>
<evidence type="ECO:0000256" key="1">
    <source>
        <dbReference type="ARBA" id="ARBA00023015"/>
    </source>
</evidence>
<dbReference type="OrthoDB" id="3784817at2"/>
<dbReference type="PROSITE" id="PS50977">
    <property type="entry name" value="HTH_TETR_2"/>
    <property type="match status" value="1"/>
</dbReference>
<dbReference type="RefSeq" id="WP_123390320.1">
    <property type="nucleotide sequence ID" value="NZ_RKHO01000001.1"/>
</dbReference>
<evidence type="ECO:0000313" key="6">
    <source>
        <dbReference type="EMBL" id="ROR91007.1"/>
    </source>
</evidence>
<evidence type="ECO:0000259" key="5">
    <source>
        <dbReference type="PROSITE" id="PS50977"/>
    </source>
</evidence>
<gene>
    <name evidence="6" type="ORF">EDD33_1865</name>
</gene>
<dbReference type="Pfam" id="PF00440">
    <property type="entry name" value="TetR_N"/>
    <property type="match status" value="1"/>
</dbReference>
<dbReference type="InterPro" id="IPR036271">
    <property type="entry name" value="Tet_transcr_reg_TetR-rel_C_sf"/>
</dbReference>
<sequence length="241" mass="25610">MPSRTTTSSDVRSRIIDAAARLLSEGPDAVTTRRVAEHAGVQAPAIYRLFGDKDGLLDAVAEYVLATYVASKASVVESAAVQDVDPLGDLRAGWDAQIHFGLTNPAVFRLLSDPDRGPSSPAAEAGRRVLAARIRRLAEAGRLRVSERRATDLVHTAGTGAVLTLLATPPEERDPGLADAMLEAVLTQVLTDAPAADDSGVMATTVNFRALVPRLDALSQPERRLLLEWLDRVLETGATTG</sequence>
<keyword evidence="3" id="KW-0804">Transcription</keyword>
<keyword evidence="1" id="KW-0805">Transcription regulation</keyword>
<dbReference type="PRINTS" id="PR00455">
    <property type="entry name" value="HTHTETR"/>
</dbReference>
<dbReference type="InterPro" id="IPR009057">
    <property type="entry name" value="Homeodomain-like_sf"/>
</dbReference>
<dbReference type="SUPFAM" id="SSF46689">
    <property type="entry name" value="Homeodomain-like"/>
    <property type="match status" value="1"/>
</dbReference>